<dbReference type="Proteomes" id="UP000192596">
    <property type="component" value="Unassembled WGS sequence"/>
</dbReference>
<comment type="caution">
    <text evidence="1">The sequence shown here is derived from an EMBL/GenBank/DDBJ whole genome shotgun (WGS) entry which is preliminary data.</text>
</comment>
<dbReference type="OrthoDB" id="4487429at2759"/>
<name>A0A1V8TD77_9PEZI</name>
<evidence type="ECO:0000313" key="1">
    <source>
        <dbReference type="EMBL" id="OQO09201.1"/>
    </source>
</evidence>
<protein>
    <submittedName>
        <fullName evidence="1">Uncharacterized protein</fullName>
    </submittedName>
</protein>
<sequence length="222" mass="25439">MEFKTIYVALITALTSLYTPRSVGPGTDDDFDELEDFDDGPWIPRPPPTFRSQFNMRGCRLQCYPSYGGLWTKDADIVDMQYLNLPHAFDTERSMNATEEDAFCERLRRVGATWWRSQNDRFGHAWLDDWKPTKAQAEVLTFGWPSEGEGVWMLRYASDDEVPMGFGRIRMATSMQGKIEAMQGLGAEFVANGTALDELADDYPPEAHVKIPDYCRRRLDEL</sequence>
<gene>
    <name evidence="1" type="ORF">B0A48_06092</name>
</gene>
<keyword evidence="2" id="KW-1185">Reference proteome</keyword>
<proteinExistence type="predicted"/>
<reference evidence="2" key="1">
    <citation type="submission" date="2017-03" db="EMBL/GenBank/DDBJ databases">
        <title>Genomes of endolithic fungi from Antarctica.</title>
        <authorList>
            <person name="Coleine C."/>
            <person name="Masonjones S."/>
            <person name="Stajich J.E."/>
        </authorList>
    </citation>
    <scope>NUCLEOTIDE SEQUENCE [LARGE SCALE GENOMIC DNA]</scope>
    <source>
        <strain evidence="2">CCFEE 5527</strain>
    </source>
</reference>
<evidence type="ECO:0000313" key="2">
    <source>
        <dbReference type="Proteomes" id="UP000192596"/>
    </source>
</evidence>
<dbReference type="EMBL" id="NAJO01000011">
    <property type="protein sequence ID" value="OQO09201.1"/>
    <property type="molecule type" value="Genomic_DNA"/>
</dbReference>
<dbReference type="STRING" id="1507870.A0A1V8TD77"/>
<organism evidence="1 2">
    <name type="scientific">Cryoendolithus antarcticus</name>
    <dbReference type="NCBI Taxonomy" id="1507870"/>
    <lineage>
        <taxon>Eukaryota</taxon>
        <taxon>Fungi</taxon>
        <taxon>Dikarya</taxon>
        <taxon>Ascomycota</taxon>
        <taxon>Pezizomycotina</taxon>
        <taxon>Dothideomycetes</taxon>
        <taxon>Dothideomycetidae</taxon>
        <taxon>Cladosporiales</taxon>
        <taxon>Cladosporiaceae</taxon>
        <taxon>Cryoendolithus</taxon>
    </lineage>
</organism>
<dbReference type="AlphaFoldDB" id="A0A1V8TD77"/>
<accession>A0A1V8TD77</accession>
<dbReference type="InParanoid" id="A0A1V8TD77"/>